<protein>
    <submittedName>
        <fullName evidence="5">DUF4129 domain-containing protein</fullName>
    </submittedName>
</protein>
<evidence type="ECO:0000256" key="1">
    <source>
        <dbReference type="SAM" id="MobiDB-lite"/>
    </source>
</evidence>
<dbReference type="InterPro" id="IPR025403">
    <property type="entry name" value="TgpA-like_C"/>
</dbReference>
<organism evidence="5 6">
    <name type="scientific">Roseibium sediminicola</name>
    <dbReference type="NCBI Taxonomy" id="2933272"/>
    <lineage>
        <taxon>Bacteria</taxon>
        <taxon>Pseudomonadati</taxon>
        <taxon>Pseudomonadota</taxon>
        <taxon>Alphaproteobacteria</taxon>
        <taxon>Hyphomicrobiales</taxon>
        <taxon>Stappiaceae</taxon>
        <taxon>Roseibium</taxon>
    </lineage>
</organism>
<dbReference type="Pfam" id="PF13559">
    <property type="entry name" value="DUF4129"/>
    <property type="match status" value="1"/>
</dbReference>
<gene>
    <name evidence="5" type="ORF">M0H32_09150</name>
</gene>
<evidence type="ECO:0000259" key="4">
    <source>
        <dbReference type="Pfam" id="PF13559"/>
    </source>
</evidence>
<keyword evidence="2" id="KW-1133">Transmembrane helix</keyword>
<evidence type="ECO:0000256" key="2">
    <source>
        <dbReference type="SAM" id="Phobius"/>
    </source>
</evidence>
<dbReference type="Proteomes" id="UP001431221">
    <property type="component" value="Unassembled WGS sequence"/>
</dbReference>
<evidence type="ECO:0000313" key="6">
    <source>
        <dbReference type="Proteomes" id="UP001431221"/>
    </source>
</evidence>
<proteinExistence type="predicted"/>
<reference evidence="5" key="1">
    <citation type="submission" date="2022-04" db="EMBL/GenBank/DDBJ databases">
        <title>Roseibium sp. CAU 1639 isolated from mud.</title>
        <authorList>
            <person name="Kim W."/>
        </authorList>
    </citation>
    <scope>NUCLEOTIDE SEQUENCE</scope>
    <source>
        <strain evidence="5">CAU 1639</strain>
    </source>
</reference>
<dbReference type="RefSeq" id="WP_248153274.1">
    <property type="nucleotide sequence ID" value="NZ_JALNMJ010000005.1"/>
</dbReference>
<comment type="caution">
    <text evidence="5">The sequence shown here is derived from an EMBL/GenBank/DDBJ whole genome shotgun (WGS) entry which is preliminary data.</text>
</comment>
<feature type="domain" description="Protein-glutamine gamma-glutamyltransferase-like C-terminal" evidence="4">
    <location>
        <begin position="165"/>
        <end position="226"/>
    </location>
</feature>
<accession>A0ABT0GU08</accession>
<name>A0ABT0GU08_9HYPH</name>
<feature type="transmembrane region" description="Helical" evidence="2">
    <location>
        <begin position="92"/>
        <end position="112"/>
    </location>
</feature>
<feature type="region of interest" description="Disordered" evidence="1">
    <location>
        <begin position="51"/>
        <end position="86"/>
    </location>
</feature>
<evidence type="ECO:0000313" key="5">
    <source>
        <dbReference type="EMBL" id="MCK7612325.1"/>
    </source>
</evidence>
<feature type="chain" id="PRO_5047059004" evidence="3">
    <location>
        <begin position="18"/>
        <end position="241"/>
    </location>
</feature>
<feature type="signal peptide" evidence="3">
    <location>
        <begin position="1"/>
        <end position="17"/>
    </location>
</feature>
<sequence length="241" mass="26546">MFFVLLILISPLPQAMAQEAVREPVEIGASGEDYLKSLRFRRIDTDAAYFDPTAPAPELKTDQQPTKPSADEGASGKRGEWSWDDASNTTRWTTGIIMALILGAIAYVFLRYGGSMAVSLKREAGNEGRNRPRGPVEAPAWATKTGSLEDILRMSDRRLALIQLMRKALAATVSANGILMQRSWTARDALRHLPASQSHLDRLRELVLASERVQFGGRDVTEDEFRGHLDGCRPLLGAGAR</sequence>
<keyword evidence="3" id="KW-0732">Signal</keyword>
<dbReference type="EMBL" id="JALNMJ010000005">
    <property type="protein sequence ID" value="MCK7612325.1"/>
    <property type="molecule type" value="Genomic_DNA"/>
</dbReference>
<evidence type="ECO:0000256" key="3">
    <source>
        <dbReference type="SAM" id="SignalP"/>
    </source>
</evidence>
<keyword evidence="6" id="KW-1185">Reference proteome</keyword>
<keyword evidence="2" id="KW-0812">Transmembrane</keyword>
<keyword evidence="2" id="KW-0472">Membrane</keyword>